<dbReference type="EMBL" id="GGEC01016040">
    <property type="protein sequence ID" value="MBW96523.1"/>
    <property type="molecule type" value="Transcribed_RNA"/>
</dbReference>
<proteinExistence type="predicted"/>
<evidence type="ECO:0000313" key="1">
    <source>
        <dbReference type="EMBL" id="MBW96523.1"/>
    </source>
</evidence>
<name>A0A2P2JSS7_RHIMU</name>
<organism evidence="1">
    <name type="scientific">Rhizophora mucronata</name>
    <name type="common">Asiatic mangrove</name>
    <dbReference type="NCBI Taxonomy" id="61149"/>
    <lineage>
        <taxon>Eukaryota</taxon>
        <taxon>Viridiplantae</taxon>
        <taxon>Streptophyta</taxon>
        <taxon>Embryophyta</taxon>
        <taxon>Tracheophyta</taxon>
        <taxon>Spermatophyta</taxon>
        <taxon>Magnoliopsida</taxon>
        <taxon>eudicotyledons</taxon>
        <taxon>Gunneridae</taxon>
        <taxon>Pentapetalae</taxon>
        <taxon>rosids</taxon>
        <taxon>fabids</taxon>
        <taxon>Malpighiales</taxon>
        <taxon>Rhizophoraceae</taxon>
        <taxon>Rhizophora</taxon>
    </lineage>
</organism>
<sequence length="66" mass="7401">MKENFTICGCILKASRLVCRLTMMIVLTGGLCTQIQAPYIQYSSGTLQIIIGHLQRTTQIKNKDIK</sequence>
<protein>
    <submittedName>
        <fullName evidence="1">Uncharacterized protein</fullName>
    </submittedName>
</protein>
<reference evidence="1" key="1">
    <citation type="submission" date="2018-02" db="EMBL/GenBank/DDBJ databases">
        <title>Rhizophora mucronata_Transcriptome.</title>
        <authorList>
            <person name="Meera S.P."/>
            <person name="Sreeshan A."/>
            <person name="Augustine A."/>
        </authorList>
    </citation>
    <scope>NUCLEOTIDE SEQUENCE</scope>
    <source>
        <tissue evidence="1">Leaf</tissue>
    </source>
</reference>
<dbReference type="AlphaFoldDB" id="A0A2P2JSS7"/>
<accession>A0A2P2JSS7</accession>